<dbReference type="InterPro" id="IPR008271">
    <property type="entry name" value="Ser/Thr_kinase_AS"/>
</dbReference>
<gene>
    <name evidence="10" type="primary">pknB_7</name>
    <name evidence="10" type="ORF">Enr13x_15500</name>
</gene>
<feature type="binding site" evidence="7">
    <location>
        <position position="39"/>
    </location>
    <ligand>
        <name>ATP</name>
        <dbReference type="ChEBI" id="CHEBI:30616"/>
    </ligand>
</feature>
<dbReference type="RefSeq" id="WP_145385389.1">
    <property type="nucleotide sequence ID" value="NZ_CP037423.1"/>
</dbReference>
<feature type="compositionally biased region" description="Polar residues" evidence="8">
    <location>
        <begin position="410"/>
        <end position="423"/>
    </location>
</feature>
<dbReference type="Gene3D" id="1.10.510.10">
    <property type="entry name" value="Transferase(Phosphotransferase) domain 1"/>
    <property type="match status" value="1"/>
</dbReference>
<dbReference type="EC" id="2.7.11.1" evidence="1"/>
<dbReference type="GO" id="GO:0005524">
    <property type="term" value="F:ATP binding"/>
    <property type="evidence" value="ECO:0007669"/>
    <property type="project" value="UniProtKB-UniRule"/>
</dbReference>
<dbReference type="InterPro" id="IPR011009">
    <property type="entry name" value="Kinase-like_dom_sf"/>
</dbReference>
<dbReference type="PANTHER" id="PTHR43289">
    <property type="entry name" value="MITOGEN-ACTIVATED PROTEIN KINASE KINASE KINASE 20-RELATED"/>
    <property type="match status" value="1"/>
</dbReference>
<feature type="domain" description="Protein kinase" evidence="9">
    <location>
        <begin position="10"/>
        <end position="268"/>
    </location>
</feature>
<feature type="compositionally biased region" description="Basic and acidic residues" evidence="8">
    <location>
        <begin position="297"/>
        <end position="309"/>
    </location>
</feature>
<keyword evidence="4 7" id="KW-0547">Nucleotide-binding</keyword>
<evidence type="ECO:0000256" key="6">
    <source>
        <dbReference type="ARBA" id="ARBA00022840"/>
    </source>
</evidence>
<proteinExistence type="predicted"/>
<dbReference type="PROSITE" id="PS00107">
    <property type="entry name" value="PROTEIN_KINASE_ATP"/>
    <property type="match status" value="1"/>
</dbReference>
<evidence type="ECO:0000256" key="3">
    <source>
        <dbReference type="ARBA" id="ARBA00022679"/>
    </source>
</evidence>
<keyword evidence="3 10" id="KW-0808">Transferase</keyword>
<evidence type="ECO:0000256" key="4">
    <source>
        <dbReference type="ARBA" id="ARBA00022741"/>
    </source>
</evidence>
<evidence type="ECO:0000259" key="9">
    <source>
        <dbReference type="PROSITE" id="PS50011"/>
    </source>
</evidence>
<sequence>MKPPEYLGPYRIGETLGTGGMGSVFKAKHAKSGQDVAVKLIASQMSDEMRFRRRFDTEVKTLKLLSHPNIVKLIGFGEEHGMLFYSMEYVEGETLQEMIRQQKKLPWMTALDISIQVCAALKHAHDFGVTHRDLKPANLVVQRDGTVKLLDFGISKIFGENQTAVGSIMGTADYMAPEQADGTGVTSRTDLFALGCVMYAMLCGKPPFRGKNITEVISALQHKDPVPLDLIDPDLPDDVVQIVGELLEKQPEKRPPTALAVMNRLKAMRAGLHRMQTLSDRTGDKPEPPSGAGTKHQSADEPASDKPDAGRPTSNRSGPEFDTTGPEKPNGGKQTRVQSGKTRPEDTVPFWDIGDGNQTSVANVDPSARTVHTDGHSGKRGTVLSTAVTAPLGDDRSADDSTSDPDAPSNLDTSVGLSGKTHFQTVSDGEVREGFFVTPKTKTEHPALRIVSIAALSLILLSGVVFLVVSTRGPTAEELLAKIETPDDSVQSFQIQDEMERFLKLFPDHPKADEIRQREKIYRVEAAVRRLKLKAKLRTSEGPLYETTFLEAMALRQSNPLAAREKLRQWIAVFGDADDDEGEPARLARLAEFEIARLTDVQSETDGTPGDPKLVELMQRIDNAEQLPAEQRRALLEGIVTLYEGQPWASQARQRAMDLLHDPPQDDPSQ</sequence>
<dbReference type="GO" id="GO:0004674">
    <property type="term" value="F:protein serine/threonine kinase activity"/>
    <property type="evidence" value="ECO:0007669"/>
    <property type="project" value="UniProtKB-KW"/>
</dbReference>
<dbReference type="PANTHER" id="PTHR43289:SF6">
    <property type="entry name" value="SERINE_THREONINE-PROTEIN KINASE NEKL-3"/>
    <property type="match status" value="1"/>
</dbReference>
<evidence type="ECO:0000313" key="10">
    <source>
        <dbReference type="EMBL" id="QDV41707.1"/>
    </source>
</evidence>
<evidence type="ECO:0000256" key="8">
    <source>
        <dbReference type="SAM" id="MobiDB-lite"/>
    </source>
</evidence>
<evidence type="ECO:0000313" key="11">
    <source>
        <dbReference type="Proteomes" id="UP000319004"/>
    </source>
</evidence>
<evidence type="ECO:0000256" key="7">
    <source>
        <dbReference type="PROSITE-ProRule" id="PRU10141"/>
    </source>
</evidence>
<dbReference type="InterPro" id="IPR000719">
    <property type="entry name" value="Prot_kinase_dom"/>
</dbReference>
<feature type="compositionally biased region" description="Polar residues" evidence="8">
    <location>
        <begin position="332"/>
        <end position="341"/>
    </location>
</feature>
<dbReference type="SMART" id="SM00220">
    <property type="entry name" value="S_TKc"/>
    <property type="match status" value="1"/>
</dbReference>
<keyword evidence="6 7" id="KW-0067">ATP-binding</keyword>
<organism evidence="10 11">
    <name type="scientific">Stieleria neptunia</name>
    <dbReference type="NCBI Taxonomy" id="2527979"/>
    <lineage>
        <taxon>Bacteria</taxon>
        <taxon>Pseudomonadati</taxon>
        <taxon>Planctomycetota</taxon>
        <taxon>Planctomycetia</taxon>
        <taxon>Pirellulales</taxon>
        <taxon>Pirellulaceae</taxon>
        <taxon>Stieleria</taxon>
    </lineage>
</organism>
<accession>A0A518HLI7</accession>
<keyword evidence="5 10" id="KW-0418">Kinase</keyword>
<keyword evidence="2" id="KW-0723">Serine/threonine-protein kinase</keyword>
<reference evidence="10 11" key="1">
    <citation type="submission" date="2019-03" db="EMBL/GenBank/DDBJ databases">
        <title>Deep-cultivation of Planctomycetes and their phenomic and genomic characterization uncovers novel biology.</title>
        <authorList>
            <person name="Wiegand S."/>
            <person name="Jogler M."/>
            <person name="Boedeker C."/>
            <person name="Pinto D."/>
            <person name="Vollmers J."/>
            <person name="Rivas-Marin E."/>
            <person name="Kohn T."/>
            <person name="Peeters S.H."/>
            <person name="Heuer A."/>
            <person name="Rast P."/>
            <person name="Oberbeckmann S."/>
            <person name="Bunk B."/>
            <person name="Jeske O."/>
            <person name="Meyerdierks A."/>
            <person name="Storesund J.E."/>
            <person name="Kallscheuer N."/>
            <person name="Luecker S."/>
            <person name="Lage O.M."/>
            <person name="Pohl T."/>
            <person name="Merkel B.J."/>
            <person name="Hornburger P."/>
            <person name="Mueller R.-W."/>
            <person name="Bruemmer F."/>
            <person name="Labrenz M."/>
            <person name="Spormann A.M."/>
            <person name="Op den Camp H."/>
            <person name="Overmann J."/>
            <person name="Amann R."/>
            <person name="Jetten M.S.M."/>
            <person name="Mascher T."/>
            <person name="Medema M.H."/>
            <person name="Devos D.P."/>
            <person name="Kaster A.-K."/>
            <person name="Ovreas L."/>
            <person name="Rohde M."/>
            <person name="Galperin M.Y."/>
            <person name="Jogler C."/>
        </authorList>
    </citation>
    <scope>NUCLEOTIDE SEQUENCE [LARGE SCALE GENOMIC DNA]</scope>
    <source>
        <strain evidence="10 11">Enr13</strain>
    </source>
</reference>
<dbReference type="SUPFAM" id="SSF56112">
    <property type="entry name" value="Protein kinase-like (PK-like)"/>
    <property type="match status" value="1"/>
</dbReference>
<dbReference type="OrthoDB" id="6111975at2"/>
<feature type="region of interest" description="Disordered" evidence="8">
    <location>
        <begin position="277"/>
        <end position="423"/>
    </location>
</feature>
<evidence type="ECO:0000256" key="2">
    <source>
        <dbReference type="ARBA" id="ARBA00022527"/>
    </source>
</evidence>
<dbReference type="Gene3D" id="3.30.200.20">
    <property type="entry name" value="Phosphorylase Kinase, domain 1"/>
    <property type="match status" value="1"/>
</dbReference>
<name>A0A518HLI7_9BACT</name>
<dbReference type="PROSITE" id="PS00108">
    <property type="entry name" value="PROTEIN_KINASE_ST"/>
    <property type="match status" value="1"/>
</dbReference>
<dbReference type="EMBL" id="CP037423">
    <property type="protein sequence ID" value="QDV41707.1"/>
    <property type="molecule type" value="Genomic_DNA"/>
</dbReference>
<dbReference type="Proteomes" id="UP000319004">
    <property type="component" value="Chromosome"/>
</dbReference>
<keyword evidence="11" id="KW-1185">Reference proteome</keyword>
<dbReference type="PROSITE" id="PS50011">
    <property type="entry name" value="PROTEIN_KINASE_DOM"/>
    <property type="match status" value="1"/>
</dbReference>
<evidence type="ECO:0000256" key="1">
    <source>
        <dbReference type="ARBA" id="ARBA00012513"/>
    </source>
</evidence>
<dbReference type="FunFam" id="1.10.510.10:FF:000021">
    <property type="entry name" value="Serine/threonine protein kinase"/>
    <property type="match status" value="1"/>
</dbReference>
<dbReference type="CDD" id="cd14014">
    <property type="entry name" value="STKc_PknB_like"/>
    <property type="match status" value="1"/>
</dbReference>
<dbReference type="KEGG" id="snep:Enr13x_15500"/>
<protein>
    <recommendedName>
        <fullName evidence="1">non-specific serine/threonine protein kinase</fullName>
        <ecNumber evidence="1">2.7.11.1</ecNumber>
    </recommendedName>
</protein>
<dbReference type="Pfam" id="PF00069">
    <property type="entry name" value="Pkinase"/>
    <property type="match status" value="1"/>
</dbReference>
<evidence type="ECO:0000256" key="5">
    <source>
        <dbReference type="ARBA" id="ARBA00022777"/>
    </source>
</evidence>
<dbReference type="AlphaFoldDB" id="A0A518HLI7"/>
<dbReference type="InterPro" id="IPR017441">
    <property type="entry name" value="Protein_kinase_ATP_BS"/>
</dbReference>